<dbReference type="STRING" id="655815.ZPR_3566"/>
<name>D5BKG9_ZUNPS</name>
<protein>
    <recommendedName>
        <fullName evidence="3">STAS/SEC14 domain-containing protein</fullName>
    </recommendedName>
</protein>
<dbReference type="EMBL" id="CP001650">
    <property type="protein sequence ID" value="ADF53881.1"/>
    <property type="molecule type" value="Genomic_DNA"/>
</dbReference>
<evidence type="ECO:0008006" key="3">
    <source>
        <dbReference type="Google" id="ProtNLM"/>
    </source>
</evidence>
<accession>D5BKG9</accession>
<organism evidence="1 2">
    <name type="scientific">Zunongwangia profunda (strain DSM 18752 / CCTCC AB 206139 / SM-A87)</name>
    <name type="common">Wangia profunda</name>
    <dbReference type="NCBI Taxonomy" id="655815"/>
    <lineage>
        <taxon>Bacteria</taxon>
        <taxon>Pseudomonadati</taxon>
        <taxon>Bacteroidota</taxon>
        <taxon>Flavobacteriia</taxon>
        <taxon>Flavobacteriales</taxon>
        <taxon>Flavobacteriaceae</taxon>
        <taxon>Zunongwangia</taxon>
    </lineage>
</organism>
<dbReference type="Proteomes" id="UP000001654">
    <property type="component" value="Chromosome"/>
</dbReference>
<proteinExistence type="predicted"/>
<dbReference type="HOGENOM" id="CLU_149784_0_0_10"/>
<dbReference type="eggNOG" id="ENOG5032Z8T">
    <property type="taxonomic scope" value="Bacteria"/>
</dbReference>
<dbReference type="OrthoDB" id="1144611at2"/>
<dbReference type="RefSeq" id="WP_013072965.1">
    <property type="nucleotide sequence ID" value="NC_014041.1"/>
</dbReference>
<evidence type="ECO:0000313" key="1">
    <source>
        <dbReference type="EMBL" id="ADF53881.1"/>
    </source>
</evidence>
<reference evidence="1 2" key="1">
    <citation type="journal article" date="2010" name="BMC Genomics">
        <title>The complete genome of Zunongwangia profunda SM-A87 reveals its adaptation to the deep-sea environment and ecological role in sedimentary organic nitrogen degradation.</title>
        <authorList>
            <person name="Qin Q.L."/>
            <person name="Zhang X.Y."/>
            <person name="Wang X.M."/>
            <person name="Liu G.M."/>
            <person name="Chen X.L."/>
            <person name="Xie B.B."/>
            <person name="Dang H.Y."/>
            <person name="Zhou B.C."/>
            <person name="Yu J."/>
            <person name="Zhang Y.Z."/>
        </authorList>
    </citation>
    <scope>NUCLEOTIDE SEQUENCE [LARGE SCALE GENOMIC DNA]</scope>
    <source>
        <strain evidence="2">DSM 18752 / CCTCC AB 206139 / SM-A87</strain>
    </source>
</reference>
<gene>
    <name evidence="1" type="ordered locus">ZPR_3566</name>
</gene>
<dbReference type="AlphaFoldDB" id="D5BKG9"/>
<keyword evidence="2" id="KW-1185">Reference proteome</keyword>
<dbReference type="KEGG" id="zpr:ZPR_3566"/>
<sequence length="138" mass="16653">MRLSDSKYIDQVIEIIDYDFGIYYFLDDIIVSEMHEGITFNWACAEKVIADAKRILGEDCRPHYISNRIHEYYTVSQDWLKFFNNRYFLKSFSVITSHPSGMMNLIFERMFYRRKIFQVASIHEAFQHIKELQQEKTN</sequence>
<evidence type="ECO:0000313" key="2">
    <source>
        <dbReference type="Proteomes" id="UP000001654"/>
    </source>
</evidence>